<dbReference type="AlphaFoldDB" id="A0A6M3IJY8"/>
<gene>
    <name evidence="1" type="ORF">MM415B01611_0014</name>
</gene>
<dbReference type="EMBL" id="MT141285">
    <property type="protein sequence ID" value="QJA57651.1"/>
    <property type="molecule type" value="Genomic_DNA"/>
</dbReference>
<evidence type="ECO:0000313" key="1">
    <source>
        <dbReference type="EMBL" id="QJA57651.1"/>
    </source>
</evidence>
<protein>
    <submittedName>
        <fullName evidence="1">Uncharacterized protein</fullName>
    </submittedName>
</protein>
<accession>A0A6M3IJY8</accession>
<proteinExistence type="predicted"/>
<sequence length="88" mass="10037">MDIEDCERLWRAVNEYAQACGGDTTKDLFNDTISYRRMNAVVRVEQAVTHIVARARYALMDQVLDDLDRMDGGTSVCVAARHFREIVV</sequence>
<name>A0A6M3IJY8_9ZZZZ</name>
<reference evidence="1" key="1">
    <citation type="submission" date="2020-03" db="EMBL/GenBank/DDBJ databases">
        <title>The deep terrestrial virosphere.</title>
        <authorList>
            <person name="Holmfeldt K."/>
            <person name="Nilsson E."/>
            <person name="Simone D."/>
            <person name="Lopez-Fernandez M."/>
            <person name="Wu X."/>
            <person name="de Brujin I."/>
            <person name="Lundin D."/>
            <person name="Andersson A."/>
            <person name="Bertilsson S."/>
            <person name="Dopson M."/>
        </authorList>
    </citation>
    <scope>NUCLEOTIDE SEQUENCE</scope>
    <source>
        <strain evidence="1">MM415B01611</strain>
    </source>
</reference>
<organism evidence="1">
    <name type="scientific">viral metagenome</name>
    <dbReference type="NCBI Taxonomy" id="1070528"/>
    <lineage>
        <taxon>unclassified sequences</taxon>
        <taxon>metagenomes</taxon>
        <taxon>organismal metagenomes</taxon>
    </lineage>
</organism>